<dbReference type="GO" id="GO:0004222">
    <property type="term" value="F:metalloendopeptidase activity"/>
    <property type="evidence" value="ECO:0007669"/>
    <property type="project" value="InterPro"/>
</dbReference>
<dbReference type="GeneID" id="73468163"/>
<dbReference type="GO" id="GO:0034982">
    <property type="term" value="P:mitochondrial protein processing"/>
    <property type="evidence" value="ECO:0007669"/>
    <property type="project" value="TreeGrafter"/>
</dbReference>
<evidence type="ECO:0000256" key="3">
    <source>
        <dbReference type="ARBA" id="ARBA00022801"/>
    </source>
</evidence>
<dbReference type="RefSeq" id="XP_049265285.1">
    <property type="nucleotide sequence ID" value="XM_049405008.1"/>
</dbReference>
<keyword evidence="9" id="KW-1185">Reference proteome</keyword>
<accession>A0A8J5QNI9</accession>
<comment type="similarity">
    <text evidence="6">Belongs to the peptidase M48 family.</text>
</comment>
<dbReference type="CDD" id="cd07331">
    <property type="entry name" value="M48C_Oma1_like"/>
    <property type="match status" value="1"/>
</dbReference>
<evidence type="ECO:0000259" key="7">
    <source>
        <dbReference type="Pfam" id="PF01435"/>
    </source>
</evidence>
<dbReference type="AlphaFoldDB" id="A0A8J5QNI9"/>
<keyword evidence="2" id="KW-0479">Metal-binding</keyword>
<dbReference type="Proteomes" id="UP000694255">
    <property type="component" value="Unassembled WGS sequence"/>
</dbReference>
<dbReference type="InterPro" id="IPR001915">
    <property type="entry name" value="Peptidase_M48"/>
</dbReference>
<keyword evidence="4 6" id="KW-0862">Zinc</keyword>
<sequence>MFRTASTRRLFFHPPLRRTYATYKRFDNASPSHFSTSYFNFLKNRKTLYVGAGFLAFYLYNQNEAPFTHRRRFIWIPYSLERKIGDYSYQQIHYQYQSKIIPHNHPLYAKVSNVMNRLLSVAFATAVQDPDHKQHLQNLDWEINIIAADSSMPPNAFILPNGKIFVFSSIIPICEDDQGLATVLAHELSHQLAQHSSEQLSAQPFYILISTLLYSVTGISWFNDLLINGLLTMPASREMESEADRIGCELMARACFQPESAIGFWNRMKSAEKSFGGMAMRGPVSDIFSTHPNTTKRIDDIKKWMPELRSIRENSGCYDYGRFENFSRNFFGRGRL</sequence>
<protein>
    <submittedName>
        <fullName evidence="8">OMA1</fullName>
    </submittedName>
</protein>
<evidence type="ECO:0000256" key="6">
    <source>
        <dbReference type="RuleBase" id="RU003983"/>
    </source>
</evidence>
<gene>
    <name evidence="8" type="ORF">J8A68_001362</name>
</gene>
<keyword evidence="5 6" id="KW-0482">Metalloprotease</keyword>
<dbReference type="EMBL" id="JAGSYN010000053">
    <property type="protein sequence ID" value="KAG7665053.1"/>
    <property type="molecule type" value="Genomic_DNA"/>
</dbReference>
<dbReference type="InterPro" id="IPR051156">
    <property type="entry name" value="Mito/Outer_Membr_Metalloprot"/>
</dbReference>
<dbReference type="PANTHER" id="PTHR22726">
    <property type="entry name" value="METALLOENDOPEPTIDASE OMA1"/>
    <property type="match status" value="1"/>
</dbReference>
<evidence type="ECO:0000256" key="5">
    <source>
        <dbReference type="ARBA" id="ARBA00023049"/>
    </source>
</evidence>
<evidence type="ECO:0000313" key="9">
    <source>
        <dbReference type="Proteomes" id="UP000694255"/>
    </source>
</evidence>
<evidence type="ECO:0000256" key="2">
    <source>
        <dbReference type="ARBA" id="ARBA00022723"/>
    </source>
</evidence>
<dbReference type="GO" id="GO:0006515">
    <property type="term" value="P:protein quality control for misfolded or incompletely synthesized proteins"/>
    <property type="evidence" value="ECO:0007669"/>
    <property type="project" value="TreeGrafter"/>
</dbReference>
<dbReference type="GO" id="GO:0005743">
    <property type="term" value="C:mitochondrial inner membrane"/>
    <property type="evidence" value="ECO:0007669"/>
    <property type="project" value="TreeGrafter"/>
</dbReference>
<feature type="domain" description="Peptidase M48" evidence="7">
    <location>
        <begin position="135"/>
        <end position="304"/>
    </location>
</feature>
<keyword evidence="3 6" id="KW-0378">Hydrolase</keyword>
<dbReference type="Pfam" id="PF01435">
    <property type="entry name" value="Peptidase_M48"/>
    <property type="match status" value="1"/>
</dbReference>
<dbReference type="PANTHER" id="PTHR22726:SF1">
    <property type="entry name" value="METALLOENDOPEPTIDASE OMA1, MITOCHONDRIAL"/>
    <property type="match status" value="1"/>
</dbReference>
<dbReference type="GO" id="GO:0046872">
    <property type="term" value="F:metal ion binding"/>
    <property type="evidence" value="ECO:0007669"/>
    <property type="project" value="UniProtKB-KW"/>
</dbReference>
<proteinExistence type="inferred from homology"/>
<reference evidence="8 9" key="1">
    <citation type="journal article" date="2021" name="DNA Res.">
        <title>Genome analysis of Candida subhashii reveals its hybrid nature and dual mitochondrial genome conformations.</title>
        <authorList>
            <person name="Mixao V."/>
            <person name="Hegedusova E."/>
            <person name="Saus E."/>
            <person name="Pryszcz L.P."/>
            <person name="Cillingova A."/>
            <person name="Nosek J."/>
            <person name="Gabaldon T."/>
        </authorList>
    </citation>
    <scope>NUCLEOTIDE SEQUENCE [LARGE SCALE GENOMIC DNA]</scope>
    <source>
        <strain evidence="8 9">CBS 10753</strain>
    </source>
</reference>
<organism evidence="8 9">
    <name type="scientific">[Candida] subhashii</name>
    <dbReference type="NCBI Taxonomy" id="561895"/>
    <lineage>
        <taxon>Eukaryota</taxon>
        <taxon>Fungi</taxon>
        <taxon>Dikarya</taxon>
        <taxon>Ascomycota</taxon>
        <taxon>Saccharomycotina</taxon>
        <taxon>Pichiomycetes</taxon>
        <taxon>Debaryomycetaceae</taxon>
        <taxon>Spathaspora</taxon>
    </lineage>
</organism>
<name>A0A8J5QNI9_9ASCO</name>
<comment type="caution">
    <text evidence="8">The sequence shown here is derived from an EMBL/GenBank/DDBJ whole genome shotgun (WGS) entry which is preliminary data.</text>
</comment>
<evidence type="ECO:0000313" key="8">
    <source>
        <dbReference type="EMBL" id="KAG7665053.1"/>
    </source>
</evidence>
<evidence type="ECO:0000256" key="4">
    <source>
        <dbReference type="ARBA" id="ARBA00022833"/>
    </source>
</evidence>
<evidence type="ECO:0000256" key="1">
    <source>
        <dbReference type="ARBA" id="ARBA00022670"/>
    </source>
</evidence>
<dbReference type="OrthoDB" id="7464992at2759"/>
<comment type="cofactor">
    <cofactor evidence="6">
        <name>Zn(2+)</name>
        <dbReference type="ChEBI" id="CHEBI:29105"/>
    </cofactor>
    <text evidence="6">Binds 1 zinc ion per subunit.</text>
</comment>
<keyword evidence="1 6" id="KW-0645">Protease</keyword>